<accession>L1K2S9</accession>
<comment type="function">
    <text evidence="1">PPIases accelerate the folding of proteins. It catalyzes the cis-trans isomerization of proline imidic peptide bonds in oligopeptides.</text>
</comment>
<evidence type="ECO:0000313" key="4">
    <source>
        <dbReference type="EnsemblProtists" id="EKX54877"/>
    </source>
</evidence>
<dbReference type="GO" id="GO:0005737">
    <property type="term" value="C:cytoplasm"/>
    <property type="evidence" value="ECO:0007669"/>
    <property type="project" value="TreeGrafter"/>
</dbReference>
<dbReference type="PROSITE" id="PS50072">
    <property type="entry name" value="CSA_PPIASE_2"/>
    <property type="match status" value="1"/>
</dbReference>
<evidence type="ECO:0000256" key="1">
    <source>
        <dbReference type="RuleBase" id="RU363019"/>
    </source>
</evidence>
<reference evidence="4" key="3">
    <citation type="submission" date="2016-03" db="UniProtKB">
        <authorList>
            <consortium name="EnsemblProtists"/>
        </authorList>
    </citation>
    <scope>IDENTIFICATION</scope>
</reference>
<dbReference type="Pfam" id="PF00160">
    <property type="entry name" value="Pro_isomerase"/>
    <property type="match status" value="1"/>
</dbReference>
<dbReference type="EnsemblProtists" id="EKX54877">
    <property type="protein sequence ID" value="EKX54877"/>
    <property type="gene ID" value="GUITHDRAFT_63057"/>
</dbReference>
<gene>
    <name evidence="3" type="ORF">GUITHDRAFT_63057</name>
</gene>
<feature type="domain" description="PPIase cyclophilin-type" evidence="2">
    <location>
        <begin position="3"/>
        <end position="104"/>
    </location>
</feature>
<dbReference type="STRING" id="905079.L1K2S9"/>
<reference evidence="3 5" key="1">
    <citation type="journal article" date="2012" name="Nature">
        <title>Algal genomes reveal evolutionary mosaicism and the fate of nucleomorphs.</title>
        <authorList>
            <consortium name="DOE Joint Genome Institute"/>
            <person name="Curtis B.A."/>
            <person name="Tanifuji G."/>
            <person name="Burki F."/>
            <person name="Gruber A."/>
            <person name="Irimia M."/>
            <person name="Maruyama S."/>
            <person name="Arias M.C."/>
            <person name="Ball S.G."/>
            <person name="Gile G.H."/>
            <person name="Hirakawa Y."/>
            <person name="Hopkins J.F."/>
            <person name="Kuo A."/>
            <person name="Rensing S.A."/>
            <person name="Schmutz J."/>
            <person name="Symeonidi A."/>
            <person name="Elias M."/>
            <person name="Eveleigh R.J."/>
            <person name="Herman E.K."/>
            <person name="Klute M.J."/>
            <person name="Nakayama T."/>
            <person name="Obornik M."/>
            <person name="Reyes-Prieto A."/>
            <person name="Armbrust E.V."/>
            <person name="Aves S.J."/>
            <person name="Beiko R.G."/>
            <person name="Coutinho P."/>
            <person name="Dacks J.B."/>
            <person name="Durnford D.G."/>
            <person name="Fast N.M."/>
            <person name="Green B.R."/>
            <person name="Grisdale C.J."/>
            <person name="Hempel F."/>
            <person name="Henrissat B."/>
            <person name="Hoppner M.P."/>
            <person name="Ishida K."/>
            <person name="Kim E."/>
            <person name="Koreny L."/>
            <person name="Kroth P.G."/>
            <person name="Liu Y."/>
            <person name="Malik S.B."/>
            <person name="Maier U.G."/>
            <person name="McRose D."/>
            <person name="Mock T."/>
            <person name="Neilson J.A."/>
            <person name="Onodera N.T."/>
            <person name="Poole A.M."/>
            <person name="Pritham E.J."/>
            <person name="Richards T.A."/>
            <person name="Rocap G."/>
            <person name="Roy S.W."/>
            <person name="Sarai C."/>
            <person name="Schaack S."/>
            <person name="Shirato S."/>
            <person name="Slamovits C.H."/>
            <person name="Spencer D.F."/>
            <person name="Suzuki S."/>
            <person name="Worden A.Z."/>
            <person name="Zauner S."/>
            <person name="Barry K."/>
            <person name="Bell C."/>
            <person name="Bharti A.K."/>
            <person name="Crow J.A."/>
            <person name="Grimwood J."/>
            <person name="Kramer R."/>
            <person name="Lindquist E."/>
            <person name="Lucas S."/>
            <person name="Salamov A."/>
            <person name="McFadden G.I."/>
            <person name="Lane C.E."/>
            <person name="Keeling P.J."/>
            <person name="Gray M.W."/>
            <person name="Grigoriev I.V."/>
            <person name="Archibald J.M."/>
        </authorList>
    </citation>
    <scope>NUCLEOTIDE SEQUENCE</scope>
    <source>
        <strain evidence="3 5">CCMP2712</strain>
    </source>
</reference>
<dbReference type="PANTHER" id="PTHR11071:SF561">
    <property type="entry name" value="PEPTIDYL-PROLYL CIS-TRANS ISOMERASE D-RELATED"/>
    <property type="match status" value="1"/>
</dbReference>
<dbReference type="PaxDb" id="55529-EKX54877"/>
<reference evidence="5" key="2">
    <citation type="submission" date="2012-11" db="EMBL/GenBank/DDBJ databases">
        <authorList>
            <person name="Kuo A."/>
            <person name="Curtis B.A."/>
            <person name="Tanifuji G."/>
            <person name="Burki F."/>
            <person name="Gruber A."/>
            <person name="Irimia M."/>
            <person name="Maruyama S."/>
            <person name="Arias M.C."/>
            <person name="Ball S.G."/>
            <person name="Gile G.H."/>
            <person name="Hirakawa Y."/>
            <person name="Hopkins J.F."/>
            <person name="Rensing S.A."/>
            <person name="Schmutz J."/>
            <person name="Symeonidi A."/>
            <person name="Elias M."/>
            <person name="Eveleigh R.J."/>
            <person name="Herman E.K."/>
            <person name="Klute M.J."/>
            <person name="Nakayama T."/>
            <person name="Obornik M."/>
            <person name="Reyes-Prieto A."/>
            <person name="Armbrust E.V."/>
            <person name="Aves S.J."/>
            <person name="Beiko R.G."/>
            <person name="Coutinho P."/>
            <person name="Dacks J.B."/>
            <person name="Durnford D.G."/>
            <person name="Fast N.M."/>
            <person name="Green B.R."/>
            <person name="Grisdale C."/>
            <person name="Hempe F."/>
            <person name="Henrissat B."/>
            <person name="Hoppner M.P."/>
            <person name="Ishida K.-I."/>
            <person name="Kim E."/>
            <person name="Koreny L."/>
            <person name="Kroth P.G."/>
            <person name="Liu Y."/>
            <person name="Malik S.-B."/>
            <person name="Maier U.G."/>
            <person name="McRose D."/>
            <person name="Mock T."/>
            <person name="Neilson J.A."/>
            <person name="Onodera N.T."/>
            <person name="Poole A.M."/>
            <person name="Pritham E.J."/>
            <person name="Richards T.A."/>
            <person name="Rocap G."/>
            <person name="Roy S.W."/>
            <person name="Sarai C."/>
            <person name="Schaack S."/>
            <person name="Shirato S."/>
            <person name="Slamovits C.H."/>
            <person name="Spencer D.F."/>
            <person name="Suzuki S."/>
            <person name="Worden A.Z."/>
            <person name="Zauner S."/>
            <person name="Barry K."/>
            <person name="Bell C."/>
            <person name="Bharti A.K."/>
            <person name="Crow J.A."/>
            <person name="Grimwood J."/>
            <person name="Kramer R."/>
            <person name="Lindquist E."/>
            <person name="Lucas S."/>
            <person name="Salamov A."/>
            <person name="McFadden G.I."/>
            <person name="Lane C.E."/>
            <person name="Keeling P.J."/>
            <person name="Gray M.W."/>
            <person name="Grigoriev I.V."/>
            <person name="Archibald J.M."/>
        </authorList>
    </citation>
    <scope>NUCLEOTIDE SEQUENCE</scope>
    <source>
        <strain evidence="5">CCMP2712</strain>
    </source>
</reference>
<dbReference type="AlphaFoldDB" id="L1K2S9"/>
<keyword evidence="1" id="KW-0413">Isomerase</keyword>
<proteinExistence type="inferred from homology"/>
<dbReference type="GO" id="GO:0006457">
    <property type="term" value="P:protein folding"/>
    <property type="evidence" value="ECO:0007669"/>
    <property type="project" value="TreeGrafter"/>
</dbReference>
<dbReference type="SUPFAM" id="SSF50891">
    <property type="entry name" value="Cyclophilin-like"/>
    <property type="match status" value="1"/>
</dbReference>
<dbReference type="GO" id="GO:0016018">
    <property type="term" value="F:cyclosporin A binding"/>
    <property type="evidence" value="ECO:0007669"/>
    <property type="project" value="TreeGrafter"/>
</dbReference>
<organism evidence="3">
    <name type="scientific">Guillardia theta (strain CCMP2712)</name>
    <name type="common">Cryptophyte</name>
    <dbReference type="NCBI Taxonomy" id="905079"/>
    <lineage>
        <taxon>Eukaryota</taxon>
        <taxon>Cryptophyceae</taxon>
        <taxon>Pyrenomonadales</taxon>
        <taxon>Geminigeraceae</taxon>
        <taxon>Guillardia</taxon>
    </lineage>
</organism>
<dbReference type="Gene3D" id="2.40.100.10">
    <property type="entry name" value="Cyclophilin-like"/>
    <property type="match status" value="1"/>
</dbReference>
<comment type="similarity">
    <text evidence="1">Belongs to the cyclophilin-type PPIase family.</text>
</comment>
<dbReference type="PANTHER" id="PTHR11071">
    <property type="entry name" value="PEPTIDYL-PROLYL CIS-TRANS ISOMERASE"/>
    <property type="match status" value="1"/>
</dbReference>
<dbReference type="RefSeq" id="XP_005841857.1">
    <property type="nucleotide sequence ID" value="XM_005841800.1"/>
</dbReference>
<dbReference type="Proteomes" id="UP000011087">
    <property type="component" value="Unassembled WGS sequence"/>
</dbReference>
<name>L1K2S9_GUITC</name>
<dbReference type="EC" id="5.2.1.8" evidence="1"/>
<dbReference type="OMA" id="MSSFRND"/>
<evidence type="ECO:0000313" key="5">
    <source>
        <dbReference type="Proteomes" id="UP000011087"/>
    </source>
</evidence>
<dbReference type="GeneID" id="17311505"/>
<dbReference type="EMBL" id="JH992966">
    <property type="protein sequence ID" value="EKX54877.1"/>
    <property type="molecule type" value="Genomic_DNA"/>
</dbReference>
<protein>
    <recommendedName>
        <fullName evidence="1">Peptidyl-prolyl cis-trans isomerase</fullName>
        <shortName evidence="1">PPIase</shortName>
        <ecNumber evidence="1">5.2.1.8</ecNumber>
    </recommendedName>
</protein>
<evidence type="ECO:0000313" key="3">
    <source>
        <dbReference type="EMBL" id="EKX54877.1"/>
    </source>
</evidence>
<dbReference type="InterPro" id="IPR002130">
    <property type="entry name" value="Cyclophilin-type_PPIase_dom"/>
</dbReference>
<dbReference type="KEGG" id="gtt:GUITHDRAFT_63057"/>
<dbReference type="GO" id="GO:0003755">
    <property type="term" value="F:peptidyl-prolyl cis-trans isomerase activity"/>
    <property type="evidence" value="ECO:0007669"/>
    <property type="project" value="UniProtKB-UniRule"/>
</dbReference>
<dbReference type="HOGENOM" id="CLU_012062_39_1_1"/>
<comment type="catalytic activity">
    <reaction evidence="1">
        <text>[protein]-peptidylproline (omega=180) = [protein]-peptidylproline (omega=0)</text>
        <dbReference type="Rhea" id="RHEA:16237"/>
        <dbReference type="Rhea" id="RHEA-COMP:10747"/>
        <dbReference type="Rhea" id="RHEA-COMP:10748"/>
        <dbReference type="ChEBI" id="CHEBI:83833"/>
        <dbReference type="ChEBI" id="CHEBI:83834"/>
        <dbReference type="EC" id="5.2.1.8"/>
    </reaction>
</comment>
<evidence type="ECO:0000259" key="2">
    <source>
        <dbReference type="PROSITE" id="PS50072"/>
    </source>
</evidence>
<sequence length="114" mass="12583">MIFLEFSSEDTVIGKLVFEIFEDIVPRTAKNFISLCCGDPAKVSYLDELTYRRCRVHSIIENFMVVSGDVTNGDGSGGRSVYGDTFPDESFELCHVGPGKIEPALFPCKNAKPP</sequence>
<dbReference type="PRINTS" id="PR00153">
    <property type="entry name" value="CSAPPISMRASE"/>
</dbReference>
<keyword evidence="1" id="KW-0697">Rotamase</keyword>
<dbReference type="OrthoDB" id="407558at2759"/>
<dbReference type="eggNOG" id="KOG0879">
    <property type="taxonomic scope" value="Eukaryota"/>
</dbReference>
<dbReference type="InterPro" id="IPR029000">
    <property type="entry name" value="Cyclophilin-like_dom_sf"/>
</dbReference>
<keyword evidence="5" id="KW-1185">Reference proteome</keyword>